<name>A0A0A9WZ39_LYGHE</name>
<dbReference type="PANTHER" id="PTHR20958:SF6">
    <property type="entry name" value="GLYCINE N-ACYLTRANSFERASE-LIKE PROTEIN"/>
    <property type="match status" value="1"/>
</dbReference>
<protein>
    <submittedName>
        <fullName evidence="2">Glycine N-acyltransferase-like protein 3</fullName>
    </submittedName>
</protein>
<dbReference type="InterPro" id="IPR053225">
    <property type="entry name" value="Acyl-CoA_N-acyltransferase"/>
</dbReference>
<dbReference type="Gene3D" id="3.40.630.30">
    <property type="match status" value="1"/>
</dbReference>
<dbReference type="EMBL" id="GBHO01030928">
    <property type="protein sequence ID" value="JAG12676.1"/>
    <property type="molecule type" value="Transcribed_RNA"/>
</dbReference>
<proteinExistence type="predicted"/>
<dbReference type="InterPro" id="IPR016181">
    <property type="entry name" value="Acyl_CoA_acyltransferase"/>
</dbReference>
<feature type="non-terminal residue" evidence="2">
    <location>
        <position position="1"/>
    </location>
</feature>
<dbReference type="InterPro" id="IPR013653">
    <property type="entry name" value="GCN5-like_dom"/>
</dbReference>
<dbReference type="Pfam" id="PF08445">
    <property type="entry name" value="FR47"/>
    <property type="match status" value="1"/>
</dbReference>
<dbReference type="PANTHER" id="PTHR20958">
    <property type="entry name" value="GLYCINE N-ACYLTRANSFERASE-LIKE PROTEIN"/>
    <property type="match status" value="1"/>
</dbReference>
<sequence length="146" mass="16786">DALHWKIEPPNGTYLAMLTEAHAKEINEVWSHRHKDSELLIEAITRFNFGIGIFDSKTHELMAWVLHFFYGGLGSLQTKEHHKRNGYGTIVLKAATRELARIGEDAHLNVLPDNKVSQALVEKLNYRLAFKCSWIFKGMKMLKNEV</sequence>
<keyword evidence="2" id="KW-0012">Acyltransferase</keyword>
<dbReference type="SUPFAM" id="SSF55729">
    <property type="entry name" value="Acyl-CoA N-acyltransferases (Nat)"/>
    <property type="match status" value="1"/>
</dbReference>
<keyword evidence="2" id="KW-0808">Transferase</keyword>
<dbReference type="GO" id="GO:0016747">
    <property type="term" value="F:acyltransferase activity, transferring groups other than amino-acyl groups"/>
    <property type="evidence" value="ECO:0007669"/>
    <property type="project" value="InterPro"/>
</dbReference>
<gene>
    <name evidence="2" type="primary">GLYATL3_0</name>
    <name evidence="2" type="ORF">CM83_25901</name>
</gene>
<feature type="domain" description="GCN5-related N-acetyltransferase Rv2170-like" evidence="1">
    <location>
        <begin position="51"/>
        <end position="135"/>
    </location>
</feature>
<evidence type="ECO:0000313" key="2">
    <source>
        <dbReference type="EMBL" id="JAG12676.1"/>
    </source>
</evidence>
<organism evidence="2">
    <name type="scientific">Lygus hesperus</name>
    <name type="common">Western plant bug</name>
    <dbReference type="NCBI Taxonomy" id="30085"/>
    <lineage>
        <taxon>Eukaryota</taxon>
        <taxon>Metazoa</taxon>
        <taxon>Ecdysozoa</taxon>
        <taxon>Arthropoda</taxon>
        <taxon>Hexapoda</taxon>
        <taxon>Insecta</taxon>
        <taxon>Pterygota</taxon>
        <taxon>Neoptera</taxon>
        <taxon>Paraneoptera</taxon>
        <taxon>Hemiptera</taxon>
        <taxon>Heteroptera</taxon>
        <taxon>Panheteroptera</taxon>
        <taxon>Cimicomorpha</taxon>
        <taxon>Miridae</taxon>
        <taxon>Mirini</taxon>
        <taxon>Lygus</taxon>
    </lineage>
</organism>
<evidence type="ECO:0000259" key="1">
    <source>
        <dbReference type="Pfam" id="PF08445"/>
    </source>
</evidence>
<reference evidence="2" key="1">
    <citation type="journal article" date="2014" name="PLoS ONE">
        <title>Transcriptome-Based Identification of ABC Transporters in the Western Tarnished Plant Bug Lygus hesperus.</title>
        <authorList>
            <person name="Hull J.J."/>
            <person name="Chaney K."/>
            <person name="Geib S.M."/>
            <person name="Fabrick J.A."/>
            <person name="Brent C.S."/>
            <person name="Walsh D."/>
            <person name="Lavine L.C."/>
        </authorList>
    </citation>
    <scope>NUCLEOTIDE SEQUENCE</scope>
</reference>
<accession>A0A0A9WZ39</accession>
<dbReference type="AlphaFoldDB" id="A0A0A9WZ39"/>
<reference evidence="2" key="2">
    <citation type="submission" date="2014-07" db="EMBL/GenBank/DDBJ databases">
        <authorList>
            <person name="Hull J."/>
        </authorList>
    </citation>
    <scope>NUCLEOTIDE SEQUENCE</scope>
</reference>